<name>A0ABW0H8I6_9HYPH</name>
<evidence type="ECO:0000313" key="2">
    <source>
        <dbReference type="Proteomes" id="UP001596104"/>
    </source>
</evidence>
<protein>
    <submittedName>
        <fullName evidence="1">Uncharacterized protein</fullName>
    </submittedName>
</protein>
<gene>
    <name evidence="1" type="ORF">ACFPPC_08390</name>
</gene>
<organism evidence="1 2">
    <name type="scientific">Bosea vestrisii</name>
    <dbReference type="NCBI Taxonomy" id="151416"/>
    <lineage>
        <taxon>Bacteria</taxon>
        <taxon>Pseudomonadati</taxon>
        <taxon>Pseudomonadota</taxon>
        <taxon>Alphaproteobacteria</taxon>
        <taxon>Hyphomicrobiales</taxon>
        <taxon>Boseaceae</taxon>
        <taxon>Bosea</taxon>
    </lineage>
</organism>
<dbReference type="EMBL" id="JBHSLV010000013">
    <property type="protein sequence ID" value="MFC5392653.1"/>
    <property type="molecule type" value="Genomic_DNA"/>
</dbReference>
<sequence>MINEIMVFPDYPTAAEYGFRGRRHPNWLEAVAWWPSLGGMALDGYKAQRITLHPRVTLLTCEIDWLRSRQLAWAPKERMWVDFRVN</sequence>
<dbReference type="RefSeq" id="WP_377007477.1">
    <property type="nucleotide sequence ID" value="NZ_JBHSLV010000013.1"/>
</dbReference>
<reference evidence="2" key="1">
    <citation type="journal article" date="2019" name="Int. J. Syst. Evol. Microbiol.">
        <title>The Global Catalogue of Microorganisms (GCM) 10K type strain sequencing project: providing services to taxonomists for standard genome sequencing and annotation.</title>
        <authorList>
            <consortium name="The Broad Institute Genomics Platform"/>
            <consortium name="The Broad Institute Genome Sequencing Center for Infectious Disease"/>
            <person name="Wu L."/>
            <person name="Ma J."/>
        </authorList>
    </citation>
    <scope>NUCLEOTIDE SEQUENCE [LARGE SCALE GENOMIC DNA]</scope>
    <source>
        <strain evidence="2">CGMCC 1.16326</strain>
    </source>
</reference>
<evidence type="ECO:0000313" key="1">
    <source>
        <dbReference type="EMBL" id="MFC5392653.1"/>
    </source>
</evidence>
<proteinExistence type="predicted"/>
<comment type="caution">
    <text evidence="1">The sequence shown here is derived from an EMBL/GenBank/DDBJ whole genome shotgun (WGS) entry which is preliminary data.</text>
</comment>
<accession>A0ABW0H8I6</accession>
<keyword evidence="2" id="KW-1185">Reference proteome</keyword>
<dbReference type="Proteomes" id="UP001596104">
    <property type="component" value="Unassembled WGS sequence"/>
</dbReference>